<dbReference type="AlphaFoldDB" id="A0A5A9XTY0"/>
<dbReference type="GO" id="GO:0016887">
    <property type="term" value="F:ATP hydrolysis activity"/>
    <property type="evidence" value="ECO:0007669"/>
    <property type="project" value="InterPro"/>
</dbReference>
<organism evidence="6 7">
    <name type="scientific">Oryzomonas rubra</name>
    <dbReference type="NCBI Taxonomy" id="2509454"/>
    <lineage>
        <taxon>Bacteria</taxon>
        <taxon>Pseudomonadati</taxon>
        <taxon>Thermodesulfobacteriota</taxon>
        <taxon>Desulfuromonadia</taxon>
        <taxon>Geobacterales</taxon>
        <taxon>Geobacteraceae</taxon>
        <taxon>Oryzomonas</taxon>
    </lineage>
</organism>
<keyword evidence="3 6" id="KW-0067">ATP-binding</keyword>
<gene>
    <name evidence="6" type="ORF">ET418_00860</name>
</gene>
<name>A0A5A9XTY0_9BACT</name>
<dbReference type="Pfam" id="PF13732">
    <property type="entry name" value="DrrA1-3_C"/>
    <property type="match status" value="1"/>
</dbReference>
<dbReference type="GO" id="GO:0043215">
    <property type="term" value="P:daunorubicin transport"/>
    <property type="evidence" value="ECO:0007669"/>
    <property type="project" value="InterPro"/>
</dbReference>
<evidence type="ECO:0000259" key="5">
    <source>
        <dbReference type="PROSITE" id="PS50893"/>
    </source>
</evidence>
<dbReference type="InterPro" id="IPR005894">
    <property type="entry name" value="DrrA"/>
</dbReference>
<dbReference type="PANTHER" id="PTHR43582:SF5">
    <property type="entry name" value="ABC TRANSPORTER"/>
    <property type="match status" value="1"/>
</dbReference>
<evidence type="ECO:0000256" key="3">
    <source>
        <dbReference type="ARBA" id="ARBA00022840"/>
    </source>
</evidence>
<dbReference type="GO" id="GO:1900753">
    <property type="term" value="P:doxorubicin transport"/>
    <property type="evidence" value="ECO:0007669"/>
    <property type="project" value="InterPro"/>
</dbReference>
<keyword evidence="7" id="KW-1185">Reference proteome</keyword>
<dbReference type="OrthoDB" id="9805130at2"/>
<dbReference type="InterPro" id="IPR025302">
    <property type="entry name" value="DrrA1/2-like_C"/>
</dbReference>
<dbReference type="InterPro" id="IPR027417">
    <property type="entry name" value="P-loop_NTPase"/>
</dbReference>
<dbReference type="Gene3D" id="3.40.50.300">
    <property type="entry name" value="P-loop containing nucleotide triphosphate hydrolases"/>
    <property type="match status" value="1"/>
</dbReference>
<dbReference type="PROSITE" id="PS50893">
    <property type="entry name" value="ABC_TRANSPORTER_2"/>
    <property type="match status" value="1"/>
</dbReference>
<protein>
    <submittedName>
        <fullName evidence="6">ATP-binding cassette domain-containing protein</fullName>
    </submittedName>
</protein>
<comment type="similarity">
    <text evidence="4">Belongs to the ABC transporter superfamily. Drug exporter-1 (DrugE1) (TC 3.A.1.105) family.</text>
</comment>
<comment type="caution">
    <text evidence="6">The sequence shown here is derived from an EMBL/GenBank/DDBJ whole genome shotgun (WGS) entry which is preliminary data.</text>
</comment>
<dbReference type="Proteomes" id="UP000324298">
    <property type="component" value="Unassembled WGS sequence"/>
</dbReference>
<reference evidence="6 7" key="1">
    <citation type="submission" date="2019-04" db="EMBL/GenBank/DDBJ databases">
        <title>Geobacter ruber sp. nov., ferric-reducing bacteria isolated from paddy soil.</title>
        <authorList>
            <person name="Xu Z."/>
            <person name="Masuda Y."/>
            <person name="Itoh H."/>
            <person name="Senoo K."/>
        </authorList>
    </citation>
    <scope>NUCLEOTIDE SEQUENCE [LARGE SCALE GENOMIC DNA]</scope>
    <source>
        <strain evidence="6 7">Red88</strain>
    </source>
</reference>
<dbReference type="PANTHER" id="PTHR43582">
    <property type="entry name" value="LINEARMYCIN RESISTANCE ATP-BINDING PROTEIN LNRL"/>
    <property type="match status" value="1"/>
</dbReference>
<evidence type="ECO:0000313" key="7">
    <source>
        <dbReference type="Proteomes" id="UP000324298"/>
    </source>
</evidence>
<evidence type="ECO:0000313" key="6">
    <source>
        <dbReference type="EMBL" id="KAA0895101.1"/>
    </source>
</evidence>
<dbReference type="NCBIfam" id="TIGR01188">
    <property type="entry name" value="drrA"/>
    <property type="match status" value="1"/>
</dbReference>
<keyword evidence="1" id="KW-0813">Transport</keyword>
<sequence>MPAAITTHSLTKRYGDLTALENFDLEVAQGSIFGLLGPNGAGKTTLIRVLTTLMRQTSGEAFIEGLDTRSNGREIRRLIGVVSQENSLDRYLTARENLELHARLHGMESRHYRKRIDELLELMGLAARQNDFPDTYSGGMQRRLVVTRALLHEPRVLFLDEPTTGLDPQSRRAVWDYIKSIAGSMTIFLTTHYLEEAEQLCNRIAIADHGRLIALGSTQELKDRLTGGTFYLIEFGEDAERYGAILRAMACVREIEVDGRTVCVGLNSWECLSEVVTALNGAPVRRIALRERTLEDVFISLTGEKVRE</sequence>
<dbReference type="EMBL" id="SRSD01000001">
    <property type="protein sequence ID" value="KAA0895101.1"/>
    <property type="molecule type" value="Genomic_DNA"/>
</dbReference>
<dbReference type="Pfam" id="PF00005">
    <property type="entry name" value="ABC_tran"/>
    <property type="match status" value="1"/>
</dbReference>
<evidence type="ECO:0000256" key="2">
    <source>
        <dbReference type="ARBA" id="ARBA00022741"/>
    </source>
</evidence>
<accession>A0A5A9XTY0</accession>
<dbReference type="SMART" id="SM00382">
    <property type="entry name" value="AAA"/>
    <property type="match status" value="1"/>
</dbReference>
<evidence type="ECO:0000256" key="4">
    <source>
        <dbReference type="ARBA" id="ARBA00049985"/>
    </source>
</evidence>
<dbReference type="RefSeq" id="WP_149305685.1">
    <property type="nucleotide sequence ID" value="NZ_SRSD01000001.1"/>
</dbReference>
<keyword evidence="2" id="KW-0547">Nucleotide-binding</keyword>
<dbReference type="InterPro" id="IPR003593">
    <property type="entry name" value="AAA+_ATPase"/>
</dbReference>
<dbReference type="InterPro" id="IPR003439">
    <property type="entry name" value="ABC_transporter-like_ATP-bd"/>
</dbReference>
<feature type="domain" description="ABC transporter" evidence="5">
    <location>
        <begin position="5"/>
        <end position="234"/>
    </location>
</feature>
<dbReference type="SUPFAM" id="SSF52540">
    <property type="entry name" value="P-loop containing nucleoside triphosphate hydrolases"/>
    <property type="match status" value="1"/>
</dbReference>
<proteinExistence type="inferred from homology"/>
<dbReference type="GO" id="GO:0005524">
    <property type="term" value="F:ATP binding"/>
    <property type="evidence" value="ECO:0007669"/>
    <property type="project" value="UniProtKB-KW"/>
</dbReference>
<evidence type="ECO:0000256" key="1">
    <source>
        <dbReference type="ARBA" id="ARBA00022448"/>
    </source>
</evidence>